<evidence type="ECO:0000313" key="11">
    <source>
        <dbReference type="Proteomes" id="UP000007254"/>
    </source>
</evidence>
<dbReference type="EMBL" id="CP002903">
    <property type="protein sequence ID" value="AEJ61511.1"/>
    <property type="molecule type" value="Genomic_DNA"/>
</dbReference>
<feature type="transmembrane region" description="Helical" evidence="9">
    <location>
        <begin position="444"/>
        <end position="465"/>
    </location>
</feature>
<dbReference type="HOGENOM" id="CLU_025558_1_1_12"/>
<evidence type="ECO:0000256" key="8">
    <source>
        <dbReference type="SAM" id="MobiDB-lite"/>
    </source>
</evidence>
<sequence>MIVPMTKVFLVMKASEAREALAALRRFGAVHVHVQDRETDEVEARRRELERCERALGVLAEYRTQRKGRSGSRLGKEEACSLVDRVLSLAEERRRLEEEAAGLSSRLEELGPWGDVSDEDIAFLREHGVYVELCFMTGEQRARLGKDPVCVEVGMRGGRRMCVVVGRGEEPALPEGVEVVRIPKGGLAGVRRALMRVRERVREVEEALLDAAGSYEELVRMRDEVVRPAWEFERVAASLEGEGPLVWLTGFLPEREKARLADYARKQAWGALFLDPDEDDPVPTLVENPRAIRIIRPLFDFLDIVPGYREFDISFVFLAFLSVFFAMIVGDAGYGLIFLASSLYILRREYRLTGKVTDAGVLIAWMSLCTVVWGALTGTWFGYEGFARTAPFSWFVVEGISSWEPEATQTVQLLSFGLGLVHLSIAHLWRFVREIREGMVLRSFSQLGWLSIIWGLFNVVLNLVVDAARYPILPVSVYGIATGLLLVVLFGSQEGDGFFKGLGRGFAGLFTTVLDVIGSFGDLISYIRLFAVGLATVALAEAFNTMALGAGGSVVGILIAGIILLIGHGLNLVMSALSVVVHGVRLNLLEFAGHLGMEWTGIHYTPFKEPTTPADDAGDEGTYKDTTIRERSAV</sequence>
<evidence type="ECO:0000256" key="4">
    <source>
        <dbReference type="ARBA" id="ARBA00022692"/>
    </source>
</evidence>
<feature type="transmembrane region" description="Helical" evidence="9">
    <location>
        <begin position="555"/>
        <end position="581"/>
    </location>
</feature>
<feature type="compositionally biased region" description="Basic and acidic residues" evidence="8">
    <location>
        <begin position="621"/>
        <end position="634"/>
    </location>
</feature>
<dbReference type="GO" id="GO:0016471">
    <property type="term" value="C:vacuolar proton-transporting V-type ATPase complex"/>
    <property type="evidence" value="ECO:0007669"/>
    <property type="project" value="TreeGrafter"/>
</dbReference>
<protein>
    <submittedName>
        <fullName evidence="10">V-type ATPase 116 kDa subunit</fullName>
    </submittedName>
</protein>
<dbReference type="Proteomes" id="UP000007254">
    <property type="component" value="Chromosome"/>
</dbReference>
<proteinExistence type="inferred from homology"/>
<feature type="transmembrane region" description="Helical" evidence="9">
    <location>
        <begin position="315"/>
        <end position="340"/>
    </location>
</feature>
<dbReference type="OrthoDB" id="9803814at2"/>
<keyword evidence="3" id="KW-0813">Transport</keyword>
<dbReference type="GO" id="GO:0051117">
    <property type="term" value="F:ATPase binding"/>
    <property type="evidence" value="ECO:0007669"/>
    <property type="project" value="TreeGrafter"/>
</dbReference>
<dbReference type="InterPro" id="IPR002490">
    <property type="entry name" value="V-ATPase_116kDa_su"/>
</dbReference>
<dbReference type="PANTHER" id="PTHR11629:SF63">
    <property type="entry name" value="V-TYPE PROTON ATPASE SUBUNIT A"/>
    <property type="match status" value="1"/>
</dbReference>
<dbReference type="GO" id="GO:0033179">
    <property type="term" value="C:proton-transporting V-type ATPase, V0 domain"/>
    <property type="evidence" value="ECO:0007669"/>
    <property type="project" value="InterPro"/>
</dbReference>
<dbReference type="AlphaFoldDB" id="G0GEV5"/>
<evidence type="ECO:0000256" key="7">
    <source>
        <dbReference type="ARBA" id="ARBA00023136"/>
    </source>
</evidence>
<keyword evidence="7 9" id="KW-0472">Membrane</keyword>
<feature type="transmembrane region" description="Helical" evidence="9">
    <location>
        <begin position="361"/>
        <end position="383"/>
    </location>
</feature>
<name>G0GEV5_WINT7</name>
<keyword evidence="11" id="KW-1185">Reference proteome</keyword>
<accession>G0GEV5</accession>
<evidence type="ECO:0000313" key="10">
    <source>
        <dbReference type="EMBL" id="AEJ61511.1"/>
    </source>
</evidence>
<evidence type="ECO:0000256" key="6">
    <source>
        <dbReference type="ARBA" id="ARBA00023065"/>
    </source>
</evidence>
<comment type="similarity">
    <text evidence="2">Belongs to the V-ATPase 116 kDa subunit family.</text>
</comment>
<dbReference type="PANTHER" id="PTHR11629">
    <property type="entry name" value="VACUOLAR PROTON ATPASES"/>
    <property type="match status" value="1"/>
</dbReference>
<feature type="region of interest" description="Disordered" evidence="8">
    <location>
        <begin position="610"/>
        <end position="634"/>
    </location>
</feature>
<dbReference type="GO" id="GO:0007035">
    <property type="term" value="P:vacuolar acidification"/>
    <property type="evidence" value="ECO:0007669"/>
    <property type="project" value="TreeGrafter"/>
</dbReference>
<evidence type="ECO:0000256" key="3">
    <source>
        <dbReference type="ARBA" id="ARBA00022448"/>
    </source>
</evidence>
<keyword evidence="4 9" id="KW-0812">Transmembrane</keyword>
<evidence type="ECO:0000256" key="9">
    <source>
        <dbReference type="SAM" id="Phobius"/>
    </source>
</evidence>
<comment type="subcellular location">
    <subcellularLocation>
        <location evidence="1">Membrane</location>
        <topology evidence="1">Multi-pass membrane protein</topology>
    </subcellularLocation>
</comment>
<feature type="transmembrane region" description="Helical" evidence="9">
    <location>
        <begin position="413"/>
        <end position="432"/>
    </location>
</feature>
<feature type="transmembrane region" description="Helical" evidence="9">
    <location>
        <begin position="471"/>
        <end position="490"/>
    </location>
</feature>
<feature type="transmembrane region" description="Helical" evidence="9">
    <location>
        <begin position="502"/>
        <end position="520"/>
    </location>
</feature>
<evidence type="ECO:0000256" key="1">
    <source>
        <dbReference type="ARBA" id="ARBA00004141"/>
    </source>
</evidence>
<keyword evidence="6" id="KW-0406">Ion transport</keyword>
<dbReference type="RefSeq" id="WP_014624854.1">
    <property type="nucleotide sequence ID" value="NC_017583.1"/>
</dbReference>
<gene>
    <name evidence="10" type="ordered locus">Spith_1246</name>
</gene>
<evidence type="ECO:0000256" key="5">
    <source>
        <dbReference type="ARBA" id="ARBA00022989"/>
    </source>
</evidence>
<keyword evidence="5 9" id="KW-1133">Transmembrane helix</keyword>
<dbReference type="STRING" id="869211.Spith_1246"/>
<reference evidence="10 11" key="1">
    <citation type="submission" date="2011-06" db="EMBL/GenBank/DDBJ databases">
        <title>The complete genome of Spirochaeta thermophila DSM 6578.</title>
        <authorList>
            <consortium name="US DOE Joint Genome Institute (JGI-PGF)"/>
            <person name="Lucas S."/>
            <person name="Lapidus A."/>
            <person name="Bruce D."/>
            <person name="Goodwin L."/>
            <person name="Pitluck S."/>
            <person name="Peters L."/>
            <person name="Kyrpides N."/>
            <person name="Mavromatis K."/>
            <person name="Ivanova N."/>
            <person name="Mikailova N."/>
            <person name="Pagani I."/>
            <person name="Chertkov O."/>
            <person name="Detter J.C."/>
            <person name="Tapia R."/>
            <person name="Han C."/>
            <person name="Land M."/>
            <person name="Hauser L."/>
            <person name="Markowitz V."/>
            <person name="Cheng J.-F."/>
            <person name="Hugenholtz P."/>
            <person name="Woyke T."/>
            <person name="Wu D."/>
            <person name="Spring S."/>
            <person name="Merkhoffer B."/>
            <person name="Schneider S."/>
            <person name="Klenk H.-P."/>
            <person name="Eisen J.A."/>
        </authorList>
    </citation>
    <scope>NUCLEOTIDE SEQUENCE [LARGE SCALE GENOMIC DNA]</scope>
    <source>
        <strain evidence="11">ATCC 700085 / DSM 6578 / Z-1203</strain>
    </source>
</reference>
<organism evidence="10 11">
    <name type="scientific">Winmispira thermophila (strain ATCC 700085 / DSM 6578 / Z-1203)</name>
    <name type="common">Spirochaeta thermophila</name>
    <dbReference type="NCBI Taxonomy" id="869211"/>
    <lineage>
        <taxon>Bacteria</taxon>
        <taxon>Pseudomonadati</taxon>
        <taxon>Spirochaetota</taxon>
        <taxon>Spirochaetia</taxon>
        <taxon>Winmispirales</taxon>
        <taxon>Winmispiraceae</taxon>
        <taxon>Winmispira</taxon>
    </lineage>
</organism>
<dbReference type="KEGG" id="stq:Spith_1246"/>
<dbReference type="GO" id="GO:0046961">
    <property type="term" value="F:proton-transporting ATPase activity, rotational mechanism"/>
    <property type="evidence" value="ECO:0007669"/>
    <property type="project" value="InterPro"/>
</dbReference>
<evidence type="ECO:0000256" key="2">
    <source>
        <dbReference type="ARBA" id="ARBA00009904"/>
    </source>
</evidence>